<reference evidence="1" key="1">
    <citation type="submission" date="2022-12" db="EMBL/GenBank/DDBJ databases">
        <title>Reference genome sequencing for broad-spectrum identification of bacterial and archaeal isolates by mass spectrometry.</title>
        <authorList>
            <person name="Sekiguchi Y."/>
            <person name="Tourlousse D.M."/>
        </authorList>
    </citation>
    <scope>NUCLEOTIDE SEQUENCE</scope>
    <source>
        <strain evidence="1">ASRB1</strain>
    </source>
</reference>
<evidence type="ECO:0000313" key="1">
    <source>
        <dbReference type="EMBL" id="GLI36304.1"/>
    </source>
</evidence>
<evidence type="ECO:0000313" key="2">
    <source>
        <dbReference type="Proteomes" id="UP001144372"/>
    </source>
</evidence>
<dbReference type="RefSeq" id="WP_281796611.1">
    <property type="nucleotide sequence ID" value="NZ_BSDR01000001.1"/>
</dbReference>
<comment type="caution">
    <text evidence="1">The sequence shown here is derived from an EMBL/GenBank/DDBJ whole genome shotgun (WGS) entry which is preliminary data.</text>
</comment>
<dbReference type="EMBL" id="BSDR01000001">
    <property type="protein sequence ID" value="GLI36304.1"/>
    <property type="molecule type" value="Genomic_DNA"/>
</dbReference>
<dbReference type="NCBIfam" id="NF033874">
    <property type="entry name" value="SidJ_rel_pseudo"/>
    <property type="match status" value="1"/>
</dbReference>
<keyword evidence="2" id="KW-1185">Reference proteome</keyword>
<proteinExistence type="predicted"/>
<name>A0A9W6FWM5_9BACT</name>
<sequence>MDEHAIARELRNLEQSIKNRNLDFSALYVALTDLRQWIEKFPAAVCVETVSVLKDVLEDSRHTSQKQAYFLFKEAADTLACIAVAQRIDRPVVEAAIGSLRSIVSRTKGHAHRAAAEAMGSFPLGIRGPELPLEHSENAPPIHWEELLDRNALSIASDPFMMGRSLVAPIEQHEALLVVKLACSKDSPAAIGQEAAWMEHLCSCSSAFSVRFDVPAPLKIDGSLLFRLKSLPAIRCIRSDLHPEGYAIAFTAHPDYFNYINEPNKNLQPDHSPFKETMLRNAWLLGKLASWGIVHSAPIPLFHNRVQRERRADGGLYEWPRGGRLDRWLHSCRYPNFGLTGIRDLEHLISFQGMSRKLYQYIGTHILSLLLVVGSYFRNQDSSRVGFDCRGKPVDARELFHQPSVRELIEGILKFYYRGFVGRELADAIPANLDRLTRRMIDEMGVDRHMEEILRAVDQREMTDDAFREFLLERGFSQTQVSTLRKGTEDIVIHTGPHLGGFNDRISLPELIEFVATASALCIAGRYAAEAV</sequence>
<accession>A0A9W6FWM5</accession>
<dbReference type="Proteomes" id="UP001144372">
    <property type="component" value="Unassembled WGS sequence"/>
</dbReference>
<protein>
    <submittedName>
        <fullName evidence="1">Uncharacterized protein</fullName>
    </submittedName>
</protein>
<dbReference type="AlphaFoldDB" id="A0A9W6FWM5"/>
<organism evidence="1 2">
    <name type="scientific">Desulforhabdus amnigena</name>
    <dbReference type="NCBI Taxonomy" id="40218"/>
    <lineage>
        <taxon>Bacteria</taxon>
        <taxon>Pseudomonadati</taxon>
        <taxon>Thermodesulfobacteriota</taxon>
        <taxon>Syntrophobacteria</taxon>
        <taxon>Syntrophobacterales</taxon>
        <taxon>Syntrophobacteraceae</taxon>
        <taxon>Desulforhabdus</taxon>
    </lineage>
</organism>
<gene>
    <name evidence="1" type="ORF">DAMNIGENAA_37370</name>
</gene>